<dbReference type="eggNOG" id="COG4309">
    <property type="taxonomic scope" value="Bacteria"/>
</dbReference>
<dbReference type="Pfam" id="PF10006">
    <property type="entry name" value="DUF2249"/>
    <property type="match status" value="1"/>
</dbReference>
<dbReference type="OrthoDB" id="8451629at2"/>
<sequence length="210" mass="22896">MAATEAREEPLQELDVRPLCKPDKHPAIFATYAELPAGGSFVLINDHDPKHLRDEFEADHPGSYRWEYLQRERGDWRIRITKLASTPLPRVLVNTAAAEAADPGATGPVWTLQCRDRDLDSNIIALPAGGGIDAHTGPDVDVLVHVLAGSGQLTTELGTVELAPGALVWLPRRSKRAFKAGPGGLRYLTVHQRRQALVLEPAPARAARSE</sequence>
<dbReference type="InterPro" id="IPR018720">
    <property type="entry name" value="DUF2249"/>
</dbReference>
<dbReference type="AlphaFoldDB" id="A0A073B0P2"/>
<evidence type="ECO:0000259" key="1">
    <source>
        <dbReference type="Pfam" id="PF10006"/>
    </source>
</evidence>
<dbReference type="InterPro" id="IPR011051">
    <property type="entry name" value="RmlC_Cupin_sf"/>
</dbReference>
<dbReference type="InterPro" id="IPR014710">
    <property type="entry name" value="RmlC-like_jellyroll"/>
</dbReference>
<dbReference type="RefSeq" id="WP_029719865.1">
    <property type="nucleotide sequence ID" value="NZ_JNVU01000012.1"/>
</dbReference>
<evidence type="ECO:0000313" key="3">
    <source>
        <dbReference type="Proteomes" id="UP000031419"/>
    </source>
</evidence>
<keyword evidence="3" id="KW-1185">Reference proteome</keyword>
<name>A0A073B0P2_9PSEU</name>
<reference evidence="2 3" key="1">
    <citation type="submission" date="2014-06" db="EMBL/GenBank/DDBJ databases">
        <title>Saccharopolyspora rectivirgula DSM-43113 Genome sequencing.</title>
        <authorList>
            <person name="Barrera C."/>
            <person name="Millon L."/>
            <person name="Rognon B."/>
            <person name="Zaugg C."/>
            <person name="Monod M."/>
        </authorList>
    </citation>
    <scope>NUCLEOTIDE SEQUENCE [LARGE SCALE GENOMIC DNA]</scope>
    <source>
        <strain evidence="2 3">DSM 43113</strain>
    </source>
</reference>
<evidence type="ECO:0000313" key="2">
    <source>
        <dbReference type="EMBL" id="KEI45583.1"/>
    </source>
</evidence>
<dbReference type="SUPFAM" id="SSF51182">
    <property type="entry name" value="RmlC-like cupins"/>
    <property type="match status" value="1"/>
</dbReference>
<accession>A0A073B0P2</accession>
<dbReference type="Proteomes" id="UP000031419">
    <property type="component" value="Unassembled WGS sequence"/>
</dbReference>
<feature type="domain" description="DUF2249" evidence="1">
    <location>
        <begin position="13"/>
        <end position="82"/>
    </location>
</feature>
<dbReference type="STRING" id="28042.GU90_03915"/>
<comment type="caution">
    <text evidence="2">The sequence shown here is derived from an EMBL/GenBank/DDBJ whole genome shotgun (WGS) entry which is preliminary data.</text>
</comment>
<proteinExistence type="predicted"/>
<dbReference type="EMBL" id="JNVU01000012">
    <property type="protein sequence ID" value="KEI45583.1"/>
    <property type="molecule type" value="Genomic_DNA"/>
</dbReference>
<organism evidence="2 3">
    <name type="scientific">Saccharopolyspora rectivirgula</name>
    <dbReference type="NCBI Taxonomy" id="28042"/>
    <lineage>
        <taxon>Bacteria</taxon>
        <taxon>Bacillati</taxon>
        <taxon>Actinomycetota</taxon>
        <taxon>Actinomycetes</taxon>
        <taxon>Pseudonocardiales</taxon>
        <taxon>Pseudonocardiaceae</taxon>
        <taxon>Saccharopolyspora</taxon>
    </lineage>
</organism>
<dbReference type="Gene3D" id="2.60.120.10">
    <property type="entry name" value="Jelly Rolls"/>
    <property type="match status" value="1"/>
</dbReference>
<protein>
    <recommendedName>
        <fullName evidence="1">DUF2249 domain-containing protein</fullName>
    </recommendedName>
</protein>
<gene>
    <name evidence="2" type="ORF">GU90_03915</name>
</gene>